<dbReference type="RefSeq" id="WP_073134740.1">
    <property type="nucleotide sequence ID" value="NZ_FQZF01000011.1"/>
</dbReference>
<sequence length="99" mass="11042">MRNEVKYFANFQHMAARDARPRDEGDTMPVAFTEQQFGLLPSVGDYVSIQNAETGASFSGKVQSRLFSYIQPQGNSDAHCLINIVVADTDDDWGLLIKE</sequence>
<protein>
    <submittedName>
        <fullName evidence="1">Uncharacterized protein</fullName>
    </submittedName>
</protein>
<evidence type="ECO:0000313" key="1">
    <source>
        <dbReference type="EMBL" id="SHJ30932.1"/>
    </source>
</evidence>
<proteinExistence type="predicted"/>
<dbReference type="AlphaFoldDB" id="A0A1M6I941"/>
<dbReference type="OrthoDB" id="8481194at2"/>
<evidence type="ECO:0000313" key="2">
    <source>
        <dbReference type="Proteomes" id="UP000184387"/>
    </source>
</evidence>
<dbReference type="Proteomes" id="UP000184387">
    <property type="component" value="Unassembled WGS sequence"/>
</dbReference>
<reference evidence="1 2" key="1">
    <citation type="submission" date="2016-11" db="EMBL/GenBank/DDBJ databases">
        <authorList>
            <person name="Jaros S."/>
            <person name="Januszkiewicz K."/>
            <person name="Wedrychowicz H."/>
        </authorList>
    </citation>
    <scope>NUCLEOTIDE SEQUENCE [LARGE SCALE GENOMIC DNA]</scope>
    <source>
        <strain evidence="1 2">DSM 14916</strain>
    </source>
</reference>
<dbReference type="EMBL" id="FQZF01000011">
    <property type="protein sequence ID" value="SHJ30932.1"/>
    <property type="molecule type" value="Genomic_DNA"/>
</dbReference>
<keyword evidence="2" id="KW-1185">Reference proteome</keyword>
<gene>
    <name evidence="1" type="ORF">SAMN02745194_02270</name>
</gene>
<name>A0A1M6I941_9PROT</name>
<accession>A0A1M6I941</accession>
<organism evidence="1 2">
    <name type="scientific">Muricoccus roseus</name>
    <dbReference type="NCBI Taxonomy" id="198092"/>
    <lineage>
        <taxon>Bacteria</taxon>
        <taxon>Pseudomonadati</taxon>
        <taxon>Pseudomonadota</taxon>
        <taxon>Alphaproteobacteria</taxon>
        <taxon>Acetobacterales</taxon>
        <taxon>Roseomonadaceae</taxon>
        <taxon>Muricoccus</taxon>
    </lineage>
</organism>